<gene>
    <name evidence="2" type="ORF">CCMP2556_LOCUS5704</name>
</gene>
<keyword evidence="3" id="KW-1185">Reference proteome</keyword>
<name>A0ABP0IAI8_9DINO</name>
<feature type="region of interest" description="Disordered" evidence="1">
    <location>
        <begin position="102"/>
        <end position="147"/>
    </location>
</feature>
<protein>
    <submittedName>
        <fullName evidence="2">Uncharacterized protein</fullName>
    </submittedName>
</protein>
<sequence length="263" mass="28236">MARPLASALFATLEPPVDAADPTADPTTSTSPRCAFGCLGCQARASKNHEELSVVEHLRLLLQAVVDMKTRLEKVIPSDGEERFMAARSAIQASLASTLLATPTWQKRRGKPRREPRQLRTPGPADAELRGAHPCASPRSGRARGPPRAADCAGACVFFAAQKCSGCAGVAGCAGGGACSSRRSVRHWPIRPAAAAGHPRHCPGQCLAVSAVLAVARSCQVLQLLFRWLRRSRRGGASCRGRCNCRASRRELPRRCRAWCQVR</sequence>
<evidence type="ECO:0000256" key="1">
    <source>
        <dbReference type="SAM" id="MobiDB-lite"/>
    </source>
</evidence>
<organism evidence="2 3">
    <name type="scientific">Durusdinium trenchii</name>
    <dbReference type="NCBI Taxonomy" id="1381693"/>
    <lineage>
        <taxon>Eukaryota</taxon>
        <taxon>Sar</taxon>
        <taxon>Alveolata</taxon>
        <taxon>Dinophyceae</taxon>
        <taxon>Suessiales</taxon>
        <taxon>Symbiodiniaceae</taxon>
        <taxon>Durusdinium</taxon>
    </lineage>
</organism>
<evidence type="ECO:0000313" key="2">
    <source>
        <dbReference type="EMBL" id="CAK8999571.1"/>
    </source>
</evidence>
<evidence type="ECO:0000313" key="3">
    <source>
        <dbReference type="Proteomes" id="UP001642484"/>
    </source>
</evidence>
<dbReference type="EMBL" id="CAXAMN010002436">
    <property type="protein sequence ID" value="CAK8999571.1"/>
    <property type="molecule type" value="Genomic_DNA"/>
</dbReference>
<feature type="compositionally biased region" description="Low complexity" evidence="1">
    <location>
        <begin position="136"/>
        <end position="147"/>
    </location>
</feature>
<comment type="caution">
    <text evidence="2">The sequence shown here is derived from an EMBL/GenBank/DDBJ whole genome shotgun (WGS) entry which is preliminary data.</text>
</comment>
<dbReference type="Proteomes" id="UP001642484">
    <property type="component" value="Unassembled WGS sequence"/>
</dbReference>
<reference evidence="2 3" key="1">
    <citation type="submission" date="2024-02" db="EMBL/GenBank/DDBJ databases">
        <authorList>
            <person name="Chen Y."/>
            <person name="Shah S."/>
            <person name="Dougan E. K."/>
            <person name="Thang M."/>
            <person name="Chan C."/>
        </authorList>
    </citation>
    <scope>NUCLEOTIDE SEQUENCE [LARGE SCALE GENOMIC DNA]</scope>
</reference>
<proteinExistence type="predicted"/>
<accession>A0ABP0IAI8</accession>